<evidence type="ECO:0000313" key="1">
    <source>
        <dbReference type="EMBL" id="MDT0352425.1"/>
    </source>
</evidence>
<reference evidence="2" key="1">
    <citation type="submission" date="2023-07" db="EMBL/GenBank/DDBJ databases">
        <title>30 novel species of actinomycetes from the DSMZ collection.</title>
        <authorList>
            <person name="Nouioui I."/>
        </authorList>
    </citation>
    <scope>NUCLEOTIDE SEQUENCE [LARGE SCALE GENOMIC DNA]</scope>
    <source>
        <strain evidence="2">DSM 45834</strain>
    </source>
</reference>
<keyword evidence="2" id="KW-1185">Reference proteome</keyword>
<comment type="caution">
    <text evidence="1">The sequence shown here is derived from an EMBL/GenBank/DDBJ whole genome shotgun (WGS) entry which is preliminary data.</text>
</comment>
<accession>A0ABU2NEN6</accession>
<gene>
    <name evidence="1" type="ORF">RM445_23130</name>
</gene>
<evidence type="ECO:0000313" key="2">
    <source>
        <dbReference type="Proteomes" id="UP001183202"/>
    </source>
</evidence>
<dbReference type="InterPro" id="IPR036249">
    <property type="entry name" value="Thioredoxin-like_sf"/>
</dbReference>
<dbReference type="Proteomes" id="UP001183202">
    <property type="component" value="Unassembled WGS sequence"/>
</dbReference>
<proteinExistence type="predicted"/>
<dbReference type="InterPro" id="IPR009737">
    <property type="entry name" value="Aim32/Apd1-like"/>
</dbReference>
<sequence>MARALDEPMAGTAPSTRRWLWLERTEAWPSDITRVDEPEVRALLIRASAAGFRPLLIRSMQGGPAGRPARIFLTDTAPGRSLTTVLDVEWSEQWGDVPLPGPDQALPGDPVTGPLFLICTHGERDPCCGLEGRALADAVAGPDVFASSHLGGHRYAPTALVLPTGYTYGRLDPAAAAAIREDAAAGLMTVDGCRGRCTWSPRGQVAELAVREVTGLRSPDALTVDDDSGDTVHVATATGERWAVDVEAVEVDATRPASCGARPTLMVPLRAASVRALRPSI</sequence>
<dbReference type="EMBL" id="JAVREJ010000018">
    <property type="protein sequence ID" value="MDT0352425.1"/>
    <property type="molecule type" value="Genomic_DNA"/>
</dbReference>
<organism evidence="1 2">
    <name type="scientific">Pseudonocardia charpentierae</name>
    <dbReference type="NCBI Taxonomy" id="3075545"/>
    <lineage>
        <taxon>Bacteria</taxon>
        <taxon>Bacillati</taxon>
        <taxon>Actinomycetota</taxon>
        <taxon>Actinomycetes</taxon>
        <taxon>Pseudonocardiales</taxon>
        <taxon>Pseudonocardiaceae</taxon>
        <taxon>Pseudonocardia</taxon>
    </lineage>
</organism>
<protein>
    <submittedName>
        <fullName evidence="1">Sucrase ferredoxin</fullName>
    </submittedName>
</protein>
<name>A0ABU2NEN6_9PSEU</name>
<dbReference type="RefSeq" id="WP_311558930.1">
    <property type="nucleotide sequence ID" value="NZ_JAVREJ010000018.1"/>
</dbReference>
<dbReference type="SUPFAM" id="SSF52833">
    <property type="entry name" value="Thioredoxin-like"/>
    <property type="match status" value="1"/>
</dbReference>
<dbReference type="Pfam" id="PF06999">
    <property type="entry name" value="Suc_Fer-like"/>
    <property type="match status" value="1"/>
</dbReference>